<dbReference type="Proteomes" id="UP000831796">
    <property type="component" value="Chromosome"/>
</dbReference>
<name>A0A8T9Q1F3_9BACT</name>
<dbReference type="EMBL" id="CP095046">
    <property type="protein sequence ID" value="UOQ70261.1"/>
    <property type="molecule type" value="Genomic_DNA"/>
</dbReference>
<reference evidence="1" key="1">
    <citation type="submission" date="2022-04" db="EMBL/GenBank/DDBJ databases">
        <title>Hymenobacter sp. isolated from the air.</title>
        <authorList>
            <person name="Won M."/>
            <person name="Lee C.-M."/>
            <person name="Woen H.-Y."/>
            <person name="Kwon S.-W."/>
        </authorList>
    </citation>
    <scope>NUCLEOTIDE SEQUENCE</scope>
    <source>
        <strain evidence="1">5116S-3</strain>
    </source>
</reference>
<sequence>MVPVHFTGWEDGFQFVAFTRLLMTAGYGLKEAKEAADQLYAGASLRVEVSSITAATELLWQAQRLGATGYLA</sequence>
<dbReference type="AlphaFoldDB" id="A0A8T9Q1F3"/>
<dbReference type="KEGG" id="hcu:MUN79_16055"/>
<gene>
    <name evidence="1" type="ORF">MUN79_16055</name>
</gene>
<accession>A0A8T9Q1F3</accession>
<evidence type="ECO:0000313" key="2">
    <source>
        <dbReference type="Proteomes" id="UP000831796"/>
    </source>
</evidence>
<evidence type="ECO:0000313" key="1">
    <source>
        <dbReference type="EMBL" id="UOQ70261.1"/>
    </source>
</evidence>
<protein>
    <submittedName>
        <fullName evidence="1">Uncharacterized protein</fullName>
    </submittedName>
</protein>
<proteinExistence type="predicted"/>
<organism evidence="1 2">
    <name type="scientific">Hymenobacter cellulosilyticus</name>
    <dbReference type="NCBI Taxonomy" id="2932248"/>
    <lineage>
        <taxon>Bacteria</taxon>
        <taxon>Pseudomonadati</taxon>
        <taxon>Bacteroidota</taxon>
        <taxon>Cytophagia</taxon>
        <taxon>Cytophagales</taxon>
        <taxon>Hymenobacteraceae</taxon>
        <taxon>Hymenobacter</taxon>
    </lineage>
</organism>
<keyword evidence="2" id="KW-1185">Reference proteome</keyword>
<dbReference type="RefSeq" id="WP_244673685.1">
    <property type="nucleotide sequence ID" value="NZ_CP095046.1"/>
</dbReference>